<dbReference type="AlphaFoldDB" id="A0A644WGZ3"/>
<keyword evidence="11 12" id="KW-0472">Membrane</keyword>
<dbReference type="GO" id="GO:0022900">
    <property type="term" value="P:electron transport chain"/>
    <property type="evidence" value="ECO:0007669"/>
    <property type="project" value="InterPro"/>
</dbReference>
<feature type="transmembrane region" description="Helical" evidence="12">
    <location>
        <begin position="12"/>
        <end position="32"/>
    </location>
</feature>
<keyword evidence="5" id="KW-0349">Heme</keyword>
<evidence type="ECO:0000313" key="14">
    <source>
        <dbReference type="EMBL" id="MPM03042.1"/>
    </source>
</evidence>
<evidence type="ECO:0000256" key="11">
    <source>
        <dbReference type="ARBA" id="ARBA00023136"/>
    </source>
</evidence>
<dbReference type="GO" id="GO:0046872">
    <property type="term" value="F:metal ion binding"/>
    <property type="evidence" value="ECO:0007669"/>
    <property type="project" value="UniProtKB-KW"/>
</dbReference>
<comment type="caution">
    <text evidence="14">The sequence shown here is derived from an EMBL/GenBank/DDBJ whole genome shotgun (WGS) entry which is preliminary data.</text>
</comment>
<evidence type="ECO:0000256" key="2">
    <source>
        <dbReference type="ARBA" id="ARBA00007395"/>
    </source>
</evidence>
<evidence type="ECO:0000256" key="1">
    <source>
        <dbReference type="ARBA" id="ARBA00004236"/>
    </source>
</evidence>
<accession>A0A644WGZ3</accession>
<sequence length="192" mass="21686">MKEKKKFIPKRFILPVIIFGGLIAGLGAYTVYMSKAHMYLSDDPAACVNCHIMTPYYQTWFHNSHAKWTNCNDCHVPQDNIFRKYYFKAMDGLLHSAVFTMRAEPLAIRARRASSNVVMENCIRCHEQLNNEFAGTGMISFDEAREGKGKACWDCHTSVAHGKESNIASTPNAIVTPLPESPIPAWLKNAMR</sequence>
<dbReference type="GO" id="GO:0009061">
    <property type="term" value="P:anaerobic respiration"/>
    <property type="evidence" value="ECO:0007669"/>
    <property type="project" value="TreeGrafter"/>
</dbReference>
<dbReference type="GO" id="GO:0005886">
    <property type="term" value="C:plasma membrane"/>
    <property type="evidence" value="ECO:0007669"/>
    <property type="project" value="UniProtKB-SubCell"/>
</dbReference>
<dbReference type="PANTHER" id="PTHR30333">
    <property type="entry name" value="CYTOCHROME C-TYPE PROTEIN"/>
    <property type="match status" value="1"/>
</dbReference>
<feature type="domain" description="NapC/NirT cytochrome c N-terminal" evidence="13">
    <location>
        <begin position="14"/>
        <end position="162"/>
    </location>
</feature>
<reference evidence="14" key="1">
    <citation type="submission" date="2019-08" db="EMBL/GenBank/DDBJ databases">
        <authorList>
            <person name="Kucharzyk K."/>
            <person name="Murdoch R.W."/>
            <person name="Higgins S."/>
            <person name="Loffler F."/>
        </authorList>
    </citation>
    <scope>NUCLEOTIDE SEQUENCE</scope>
</reference>
<dbReference type="InterPro" id="IPR038266">
    <property type="entry name" value="NapC/NirT_cytc_sf"/>
</dbReference>
<evidence type="ECO:0000259" key="13">
    <source>
        <dbReference type="Pfam" id="PF03264"/>
    </source>
</evidence>
<dbReference type="Gene3D" id="1.10.3820.10">
    <property type="entry name" value="Di-heme elbow motif domain"/>
    <property type="match status" value="1"/>
</dbReference>
<evidence type="ECO:0000256" key="5">
    <source>
        <dbReference type="ARBA" id="ARBA00022617"/>
    </source>
</evidence>
<comment type="similarity">
    <text evidence="2">Belongs to the NapC/NirT/NrfH family.</text>
</comment>
<dbReference type="EMBL" id="VSSQ01000919">
    <property type="protein sequence ID" value="MPM03042.1"/>
    <property type="molecule type" value="Genomic_DNA"/>
</dbReference>
<dbReference type="Pfam" id="PF03264">
    <property type="entry name" value="Cytochrom_NNT"/>
    <property type="match status" value="1"/>
</dbReference>
<evidence type="ECO:0000256" key="12">
    <source>
        <dbReference type="SAM" id="Phobius"/>
    </source>
</evidence>
<keyword evidence="8" id="KW-0249">Electron transport</keyword>
<evidence type="ECO:0000256" key="4">
    <source>
        <dbReference type="ARBA" id="ARBA00022475"/>
    </source>
</evidence>
<keyword evidence="3" id="KW-0813">Transport</keyword>
<comment type="subcellular location">
    <subcellularLocation>
        <location evidence="1">Cell membrane</location>
    </subcellularLocation>
</comment>
<dbReference type="GO" id="GO:0009055">
    <property type="term" value="F:electron transfer activity"/>
    <property type="evidence" value="ECO:0007669"/>
    <property type="project" value="TreeGrafter"/>
</dbReference>
<evidence type="ECO:0000256" key="8">
    <source>
        <dbReference type="ARBA" id="ARBA00022982"/>
    </source>
</evidence>
<evidence type="ECO:0000256" key="9">
    <source>
        <dbReference type="ARBA" id="ARBA00022989"/>
    </source>
</evidence>
<evidence type="ECO:0000256" key="6">
    <source>
        <dbReference type="ARBA" id="ARBA00022692"/>
    </source>
</evidence>
<dbReference type="SUPFAM" id="SSF48695">
    <property type="entry name" value="Multiheme cytochromes"/>
    <property type="match status" value="1"/>
</dbReference>
<name>A0A644WGZ3_9ZZZZ</name>
<keyword evidence="6 12" id="KW-0812">Transmembrane</keyword>
<evidence type="ECO:0000256" key="7">
    <source>
        <dbReference type="ARBA" id="ARBA00022723"/>
    </source>
</evidence>
<keyword evidence="7" id="KW-0479">Metal-binding</keyword>
<evidence type="ECO:0000256" key="10">
    <source>
        <dbReference type="ARBA" id="ARBA00023004"/>
    </source>
</evidence>
<keyword evidence="4" id="KW-1003">Cell membrane</keyword>
<dbReference type="InterPro" id="IPR036280">
    <property type="entry name" value="Multihaem_cyt_sf"/>
</dbReference>
<gene>
    <name evidence="14" type="primary">nrfH_9</name>
    <name evidence="14" type="ORF">SDC9_49301</name>
</gene>
<dbReference type="PANTHER" id="PTHR30333:SF1">
    <property type="entry name" value="CYTOCHROME C-TYPE PROTEIN NAPC"/>
    <property type="match status" value="1"/>
</dbReference>
<protein>
    <submittedName>
        <fullName evidence="14">Cytochrome c-type protein NrfH</fullName>
    </submittedName>
</protein>
<keyword evidence="10" id="KW-0408">Iron</keyword>
<keyword evidence="9 12" id="KW-1133">Transmembrane helix</keyword>
<dbReference type="InterPro" id="IPR051174">
    <property type="entry name" value="Cytochrome_c-type_ET"/>
</dbReference>
<proteinExistence type="inferred from homology"/>
<organism evidence="14">
    <name type="scientific">bioreactor metagenome</name>
    <dbReference type="NCBI Taxonomy" id="1076179"/>
    <lineage>
        <taxon>unclassified sequences</taxon>
        <taxon>metagenomes</taxon>
        <taxon>ecological metagenomes</taxon>
    </lineage>
</organism>
<evidence type="ECO:0000256" key="3">
    <source>
        <dbReference type="ARBA" id="ARBA00022448"/>
    </source>
</evidence>
<dbReference type="NCBIfam" id="TIGR03153">
    <property type="entry name" value="cytochr_NrfH"/>
    <property type="match status" value="1"/>
</dbReference>
<dbReference type="InterPro" id="IPR005126">
    <property type="entry name" value="NapC/NirT_cyt_c_N"/>
</dbReference>
<dbReference type="InterPro" id="IPR017571">
    <property type="entry name" value="NrfH"/>
</dbReference>